<comment type="similarity">
    <text evidence="1 2">Belongs to the phD/YefM antitoxin family.</text>
</comment>
<dbReference type="InterPro" id="IPR036165">
    <property type="entry name" value="YefM-like_sf"/>
</dbReference>
<dbReference type="AlphaFoldDB" id="A0A1L7D5A5"/>
<gene>
    <name evidence="3" type="ORF">CPHO_10780</name>
</gene>
<dbReference type="NCBIfam" id="TIGR01552">
    <property type="entry name" value="phd_fam"/>
    <property type="match status" value="1"/>
</dbReference>
<proteinExistence type="inferred from homology"/>
<dbReference type="Proteomes" id="UP000185491">
    <property type="component" value="Chromosome"/>
</dbReference>
<reference evidence="3 4" key="1">
    <citation type="submission" date="2014-08" db="EMBL/GenBank/DDBJ databases">
        <title>Complete genome sequence of Corynebacterium phocae M408/89/1(T)(=DSM 44612(T)), isolated from the common seal (Phoca vitulina).</title>
        <authorList>
            <person name="Ruckert C."/>
            <person name="Albersmeier A."/>
            <person name="Winkler A."/>
            <person name="Kalinowski J."/>
        </authorList>
    </citation>
    <scope>NUCLEOTIDE SEQUENCE [LARGE SCALE GENOMIC DNA]</scope>
    <source>
        <strain evidence="3 4">M408/89/1</strain>
    </source>
</reference>
<protein>
    <recommendedName>
        <fullName evidence="2">Antitoxin</fullName>
    </recommendedName>
</protein>
<dbReference type="RefSeq" id="WP_075735718.1">
    <property type="nucleotide sequence ID" value="NZ_CP009249.1"/>
</dbReference>
<keyword evidence="4" id="KW-1185">Reference proteome</keyword>
<evidence type="ECO:0000256" key="2">
    <source>
        <dbReference type="RuleBase" id="RU362080"/>
    </source>
</evidence>
<dbReference type="Pfam" id="PF02604">
    <property type="entry name" value="PhdYeFM_antitox"/>
    <property type="match status" value="1"/>
</dbReference>
<dbReference type="KEGG" id="cpho:CPHO_10780"/>
<organism evidence="3 4">
    <name type="scientific">Corynebacterium phocae</name>
    <dbReference type="NCBI Taxonomy" id="161895"/>
    <lineage>
        <taxon>Bacteria</taxon>
        <taxon>Bacillati</taxon>
        <taxon>Actinomycetota</taxon>
        <taxon>Actinomycetes</taxon>
        <taxon>Mycobacteriales</taxon>
        <taxon>Corynebacteriaceae</taxon>
        <taxon>Corynebacterium</taxon>
    </lineage>
</organism>
<dbReference type="OrthoDB" id="3268180at2"/>
<dbReference type="EMBL" id="CP009249">
    <property type="protein sequence ID" value="APT93295.1"/>
    <property type="molecule type" value="Genomic_DNA"/>
</dbReference>
<dbReference type="SUPFAM" id="SSF143120">
    <property type="entry name" value="YefM-like"/>
    <property type="match status" value="1"/>
</dbReference>
<sequence length="91" mass="10207">MESITEVELKAKMAHYLDRVATQPVAILDTKGEPRAVLVTLEFFARALESLEDIADVEAARKSRLEPGEVTHEEVKALIERGELKFGEKLE</sequence>
<comment type="function">
    <text evidence="2">Antitoxin component of a type II toxin-antitoxin (TA) system.</text>
</comment>
<evidence type="ECO:0000256" key="1">
    <source>
        <dbReference type="ARBA" id="ARBA00009981"/>
    </source>
</evidence>
<name>A0A1L7D5A5_9CORY</name>
<evidence type="ECO:0000313" key="3">
    <source>
        <dbReference type="EMBL" id="APT93295.1"/>
    </source>
</evidence>
<dbReference type="InterPro" id="IPR006442">
    <property type="entry name" value="Antitoxin_Phd/YefM"/>
</dbReference>
<accession>A0A1L7D5A5</accession>
<evidence type="ECO:0000313" key="4">
    <source>
        <dbReference type="Proteomes" id="UP000185491"/>
    </source>
</evidence>